<dbReference type="GO" id="GO:0046872">
    <property type="term" value="F:metal ion binding"/>
    <property type="evidence" value="ECO:0007669"/>
    <property type="project" value="UniProtKB-KW"/>
</dbReference>
<name>A0A5N6VAM9_ASPTM</name>
<organism evidence="6 7">
    <name type="scientific">Aspergillus tamarii</name>
    <dbReference type="NCBI Taxonomy" id="41984"/>
    <lineage>
        <taxon>Eukaryota</taxon>
        <taxon>Fungi</taxon>
        <taxon>Dikarya</taxon>
        <taxon>Ascomycota</taxon>
        <taxon>Pezizomycotina</taxon>
        <taxon>Eurotiomycetes</taxon>
        <taxon>Eurotiomycetidae</taxon>
        <taxon>Eurotiales</taxon>
        <taxon>Aspergillaceae</taxon>
        <taxon>Aspergillus</taxon>
        <taxon>Aspergillus subgen. Circumdati</taxon>
    </lineage>
</organism>
<proteinExistence type="predicted"/>
<protein>
    <recommendedName>
        <fullName evidence="8">P-loop containing nucleoside triphosphate hydrolase protein</fullName>
    </recommendedName>
</protein>
<dbReference type="GO" id="GO:0003924">
    <property type="term" value="F:GTPase activity"/>
    <property type="evidence" value="ECO:0007669"/>
    <property type="project" value="InterPro"/>
</dbReference>
<evidence type="ECO:0000256" key="1">
    <source>
        <dbReference type="ARBA" id="ARBA00022741"/>
    </source>
</evidence>
<evidence type="ECO:0000313" key="6">
    <source>
        <dbReference type="EMBL" id="KAE8167883.1"/>
    </source>
</evidence>
<dbReference type="PROSITE" id="PS51417">
    <property type="entry name" value="ARF"/>
    <property type="match status" value="1"/>
</dbReference>
<evidence type="ECO:0008006" key="8">
    <source>
        <dbReference type="Google" id="ProtNLM"/>
    </source>
</evidence>
<reference evidence="6 7" key="1">
    <citation type="submission" date="2019-04" db="EMBL/GenBank/DDBJ databases">
        <title>Friends and foes A comparative genomics study of 23 Aspergillus species from section Flavi.</title>
        <authorList>
            <consortium name="DOE Joint Genome Institute"/>
            <person name="Kjaerbolling I."/>
            <person name="Vesth T."/>
            <person name="Frisvad J.C."/>
            <person name="Nybo J.L."/>
            <person name="Theobald S."/>
            <person name="Kildgaard S."/>
            <person name="Isbrandt T."/>
            <person name="Kuo A."/>
            <person name="Sato A."/>
            <person name="Lyhne E.K."/>
            <person name="Kogle M.E."/>
            <person name="Wiebenga A."/>
            <person name="Kun R.S."/>
            <person name="Lubbers R.J."/>
            <person name="Makela M.R."/>
            <person name="Barry K."/>
            <person name="Chovatia M."/>
            <person name="Clum A."/>
            <person name="Daum C."/>
            <person name="Haridas S."/>
            <person name="He G."/>
            <person name="LaButti K."/>
            <person name="Lipzen A."/>
            <person name="Mondo S."/>
            <person name="Riley R."/>
            <person name="Salamov A."/>
            <person name="Simmons B.A."/>
            <person name="Magnuson J.K."/>
            <person name="Henrissat B."/>
            <person name="Mortensen U.H."/>
            <person name="Larsen T.O."/>
            <person name="Devries R.P."/>
            <person name="Grigoriev I.V."/>
            <person name="Machida M."/>
            <person name="Baker S.E."/>
            <person name="Andersen M.R."/>
        </authorList>
    </citation>
    <scope>NUCLEOTIDE SEQUENCE [LARGE SCALE GENOMIC DNA]</scope>
    <source>
        <strain evidence="6 7">CBS 117626</strain>
    </source>
</reference>
<dbReference type="SMART" id="SM00177">
    <property type="entry name" value="ARF"/>
    <property type="match status" value="1"/>
</dbReference>
<evidence type="ECO:0000256" key="4">
    <source>
        <dbReference type="PIRSR" id="PIRSR606689-2"/>
    </source>
</evidence>
<gene>
    <name evidence="6" type="ORF">BDV40DRAFT_295004</name>
</gene>
<dbReference type="EMBL" id="ML738587">
    <property type="protein sequence ID" value="KAE8167883.1"/>
    <property type="molecule type" value="Genomic_DNA"/>
</dbReference>
<dbReference type="PROSITE" id="PS50818">
    <property type="entry name" value="INTEIN_C_TER"/>
    <property type="match status" value="1"/>
</dbReference>
<keyword evidence="4" id="KW-0460">Magnesium</keyword>
<evidence type="ECO:0000256" key="3">
    <source>
        <dbReference type="PIRSR" id="PIRSR606689-1"/>
    </source>
</evidence>
<evidence type="ECO:0000313" key="7">
    <source>
        <dbReference type="Proteomes" id="UP000326950"/>
    </source>
</evidence>
<dbReference type="InterPro" id="IPR006689">
    <property type="entry name" value="Small_GTPase_ARF/SAR"/>
</dbReference>
<dbReference type="Pfam" id="PF00025">
    <property type="entry name" value="Arf"/>
    <property type="match status" value="1"/>
</dbReference>
<dbReference type="Proteomes" id="UP000326950">
    <property type="component" value="Unassembled WGS sequence"/>
</dbReference>
<feature type="binding site" evidence="3">
    <location>
        <begin position="130"/>
        <end position="133"/>
    </location>
    <ligand>
        <name>GTP</name>
        <dbReference type="ChEBI" id="CHEBI:37565"/>
    </ligand>
</feature>
<keyword evidence="7" id="KW-1185">Reference proteome</keyword>
<feature type="region of interest" description="Disordered" evidence="5">
    <location>
        <begin position="197"/>
        <end position="219"/>
    </location>
</feature>
<keyword evidence="1 3" id="KW-0547">Nucleotide-binding</keyword>
<feature type="binding site" evidence="4">
    <location>
        <position position="50"/>
    </location>
    <ligand>
        <name>Mg(2+)</name>
        <dbReference type="ChEBI" id="CHEBI:18420"/>
    </ligand>
</feature>
<feature type="binding site" evidence="4">
    <location>
        <position position="33"/>
    </location>
    <ligand>
        <name>Mg(2+)</name>
        <dbReference type="ChEBI" id="CHEBI:18420"/>
    </ligand>
</feature>
<evidence type="ECO:0000256" key="2">
    <source>
        <dbReference type="ARBA" id="ARBA00023134"/>
    </source>
</evidence>
<dbReference type="GO" id="GO:0005525">
    <property type="term" value="F:GTP binding"/>
    <property type="evidence" value="ECO:0007669"/>
    <property type="project" value="UniProtKB-KW"/>
</dbReference>
<keyword evidence="2 3" id="KW-0342">GTP-binding</keyword>
<dbReference type="InterPro" id="IPR030934">
    <property type="entry name" value="Intein_C"/>
</dbReference>
<dbReference type="Gene3D" id="3.40.50.300">
    <property type="entry name" value="P-loop containing nucleotide triphosphate hydrolases"/>
    <property type="match status" value="1"/>
</dbReference>
<dbReference type="PANTHER" id="PTHR11711">
    <property type="entry name" value="ADP RIBOSYLATION FACTOR-RELATED"/>
    <property type="match status" value="1"/>
</dbReference>
<keyword evidence="4" id="KW-0479">Metal-binding</keyword>
<dbReference type="InterPro" id="IPR024156">
    <property type="entry name" value="Small_GTPase_ARF"/>
</dbReference>
<feature type="binding site" evidence="3">
    <location>
        <begin position="26"/>
        <end position="33"/>
    </location>
    <ligand>
        <name>GTP</name>
        <dbReference type="ChEBI" id="CHEBI:37565"/>
    </ligand>
</feature>
<sequence>MSFPEAIIEWVTWPFRTIEFRVNLFGESDCGKTTLLYQMKLGELVNTIPTIGFNVETVEYPRKYQWTVWDISLSNRMPHEKYIHHYLQGTDIALFVHNCDPQQLEPIYDFHYFLSFVQKYGCKHLWILLNKQDTLPPESAPQIVYGLRKKYEKEMARYENQLSWRILDHKLSAKTGEGVQEILNQLHSSANLLMRTRPKPQPQHRAESGGNPEPKVVPNIPEDTISSPGLSKPIEKQTSQGSVNAQAFWNSFVTGDIPIWDHHVHLKVTYILVLEYTKRKRSTFAMANTMFAHLKRLRNSQAEKFKNRPHRTMTIFWILQLQIAIRDYRMKKGLNGNPLWTDFYNVLFNTPAVMNPRLWTSYYNIKHLFSPQAWEAWTPPDRRPLPVLTSALDDPASLSPAQESPARLIRFAFVFIRECKNIPESCNEDAIRQAVAILQSTTIRLRATNMAIPPYSETQARFWLDMVRACLRSLNIPHEGSREILPSQLSFDSFLAVFSLTPMSWKRYYSQRVWDSIPARVQFVPPDKRTLPNIINISAAQHEVEAIIARMEKETLDPGIESLEDVLLATHTENVVSHSKTEDRVDVDAFLSCCDDSLNNDKGDSDD</sequence>
<dbReference type="InterPro" id="IPR027417">
    <property type="entry name" value="P-loop_NTPase"/>
</dbReference>
<dbReference type="AlphaFoldDB" id="A0A5N6VAM9"/>
<evidence type="ECO:0000256" key="5">
    <source>
        <dbReference type="SAM" id="MobiDB-lite"/>
    </source>
</evidence>
<accession>A0A5N6VAM9</accession>
<dbReference type="SUPFAM" id="SSF52540">
    <property type="entry name" value="P-loop containing nucleoside triphosphate hydrolases"/>
    <property type="match status" value="1"/>
</dbReference>
<dbReference type="OrthoDB" id="427186at2759"/>